<keyword evidence="9" id="KW-0492">Microsome</keyword>
<dbReference type="AlphaFoldDB" id="A0A8J9YE30"/>
<dbReference type="PANTHER" id="PTHR24291">
    <property type="entry name" value="CYTOCHROME P450 FAMILY 4"/>
    <property type="match status" value="1"/>
</dbReference>
<dbReference type="GO" id="GO:0004497">
    <property type="term" value="F:monooxygenase activity"/>
    <property type="evidence" value="ECO:0007669"/>
    <property type="project" value="UniProtKB-KW"/>
</dbReference>
<dbReference type="GO" id="GO:0005506">
    <property type="term" value="F:iron ion binding"/>
    <property type="evidence" value="ECO:0007669"/>
    <property type="project" value="InterPro"/>
</dbReference>
<dbReference type="InterPro" id="IPR050196">
    <property type="entry name" value="Cytochrome_P450_Monoox"/>
</dbReference>
<comment type="function">
    <text evidence="2">May be involved in the metabolism of insect hormones and in the breakdown of synthetic insecticides.</text>
</comment>
<evidence type="ECO:0000256" key="15">
    <source>
        <dbReference type="RuleBase" id="RU000461"/>
    </source>
</evidence>
<organism evidence="16 17">
    <name type="scientific">Brenthis ino</name>
    <name type="common">lesser marbled fritillary</name>
    <dbReference type="NCBI Taxonomy" id="405034"/>
    <lineage>
        <taxon>Eukaryota</taxon>
        <taxon>Metazoa</taxon>
        <taxon>Ecdysozoa</taxon>
        <taxon>Arthropoda</taxon>
        <taxon>Hexapoda</taxon>
        <taxon>Insecta</taxon>
        <taxon>Pterygota</taxon>
        <taxon>Neoptera</taxon>
        <taxon>Endopterygota</taxon>
        <taxon>Lepidoptera</taxon>
        <taxon>Glossata</taxon>
        <taxon>Ditrysia</taxon>
        <taxon>Papilionoidea</taxon>
        <taxon>Nymphalidae</taxon>
        <taxon>Heliconiinae</taxon>
        <taxon>Argynnini</taxon>
        <taxon>Brenthis</taxon>
    </lineage>
</organism>
<protein>
    <recommendedName>
        <fullName evidence="18">Cytochrome P450</fullName>
    </recommendedName>
</protein>
<evidence type="ECO:0000256" key="5">
    <source>
        <dbReference type="ARBA" id="ARBA00010617"/>
    </source>
</evidence>
<evidence type="ECO:0000256" key="1">
    <source>
        <dbReference type="ARBA" id="ARBA00001971"/>
    </source>
</evidence>
<dbReference type="InterPro" id="IPR001128">
    <property type="entry name" value="Cyt_P450"/>
</dbReference>
<evidence type="ECO:0000256" key="9">
    <source>
        <dbReference type="ARBA" id="ARBA00022848"/>
    </source>
</evidence>
<keyword evidence="13" id="KW-0472">Membrane</keyword>
<dbReference type="InterPro" id="IPR002401">
    <property type="entry name" value="Cyt_P450_E_grp-I"/>
</dbReference>
<dbReference type="EMBL" id="OV170226">
    <property type="protein sequence ID" value="CAH0727379.1"/>
    <property type="molecule type" value="Genomic_DNA"/>
</dbReference>
<dbReference type="PANTHER" id="PTHR24291:SF189">
    <property type="entry name" value="CYTOCHROME P450 4C3-RELATED"/>
    <property type="match status" value="1"/>
</dbReference>
<evidence type="ECO:0000256" key="8">
    <source>
        <dbReference type="ARBA" id="ARBA00022824"/>
    </source>
</evidence>
<dbReference type="GO" id="GO:0005789">
    <property type="term" value="C:endoplasmic reticulum membrane"/>
    <property type="evidence" value="ECO:0007669"/>
    <property type="project" value="UniProtKB-SubCell"/>
</dbReference>
<comment type="cofactor">
    <cofactor evidence="1 14">
        <name>heme</name>
        <dbReference type="ChEBI" id="CHEBI:30413"/>
    </cofactor>
</comment>
<evidence type="ECO:0000256" key="11">
    <source>
        <dbReference type="ARBA" id="ARBA00023004"/>
    </source>
</evidence>
<name>A0A8J9YE30_9NEOP</name>
<dbReference type="InterPro" id="IPR036396">
    <property type="entry name" value="Cyt_P450_sf"/>
</dbReference>
<keyword evidence="10 15" id="KW-0560">Oxidoreductase</keyword>
<dbReference type="OrthoDB" id="1470350at2759"/>
<dbReference type="Gene3D" id="1.10.630.10">
    <property type="entry name" value="Cytochrome P450"/>
    <property type="match status" value="1"/>
</dbReference>
<dbReference type="GO" id="GO:0016705">
    <property type="term" value="F:oxidoreductase activity, acting on paired donors, with incorporation or reduction of molecular oxygen"/>
    <property type="evidence" value="ECO:0007669"/>
    <property type="project" value="InterPro"/>
</dbReference>
<evidence type="ECO:0000256" key="7">
    <source>
        <dbReference type="ARBA" id="ARBA00022723"/>
    </source>
</evidence>
<dbReference type="PROSITE" id="PS00086">
    <property type="entry name" value="CYTOCHROME_P450"/>
    <property type="match status" value="1"/>
</dbReference>
<evidence type="ECO:0008006" key="18">
    <source>
        <dbReference type="Google" id="ProtNLM"/>
    </source>
</evidence>
<keyword evidence="8" id="KW-0256">Endoplasmic reticulum</keyword>
<sequence>MTRNKEFDKIPGPPGIFLLNNTLELVMDPGPKWHQRRKLLTPAFHFNVLTNFKGVIEDNCDKFVENLKAEANQTKTRILPYINEFALNSICETAMGTKLDEESTNFGKLYKDSIYKIGQYAVYRAQRVWMYPSFIFNLTKIGRKQKQILNNLTSFRNRVIEKRRNRNDTINMHFVDELNADNEENVHLNEKKKMAMLDLLIKAEKDGAIDSQGIGEEVDTFMFGGHDTSANALQFTMMLLANHPDVQDKVVEECDLIFGSSDCSLTMADLAQMKYLECCIKESLRLYPPLPVITRRNNEPLKLGDYEVPAGTECAILIFDLHRRIDQFVEPQEFRPERFLVEPTWHPYAYIPFSAGPRNCIGQKFAMMELKLALSAVLRRYRLLPVTTPQDIIFVTDYVLRVRDPIYVKLEKRK</sequence>
<evidence type="ECO:0000256" key="6">
    <source>
        <dbReference type="ARBA" id="ARBA00022617"/>
    </source>
</evidence>
<evidence type="ECO:0000256" key="14">
    <source>
        <dbReference type="PIRSR" id="PIRSR602401-1"/>
    </source>
</evidence>
<feature type="binding site" description="axial binding residue" evidence="14">
    <location>
        <position position="360"/>
    </location>
    <ligand>
        <name>heme</name>
        <dbReference type="ChEBI" id="CHEBI:30413"/>
    </ligand>
    <ligandPart>
        <name>Fe</name>
        <dbReference type="ChEBI" id="CHEBI:18248"/>
    </ligandPart>
</feature>
<gene>
    <name evidence="16" type="ORF">BINO364_LOCUS12732</name>
</gene>
<dbReference type="GO" id="GO:0020037">
    <property type="term" value="F:heme binding"/>
    <property type="evidence" value="ECO:0007669"/>
    <property type="project" value="InterPro"/>
</dbReference>
<evidence type="ECO:0000256" key="4">
    <source>
        <dbReference type="ARBA" id="ARBA00004406"/>
    </source>
</evidence>
<comment type="subcellular location">
    <subcellularLocation>
        <location evidence="4">Endoplasmic reticulum membrane</location>
        <topology evidence="4">Peripheral membrane protein</topology>
    </subcellularLocation>
    <subcellularLocation>
        <location evidence="3">Microsome membrane</location>
        <topology evidence="3">Peripheral membrane protein</topology>
    </subcellularLocation>
</comment>
<keyword evidence="6 14" id="KW-0349">Heme</keyword>
<keyword evidence="17" id="KW-1185">Reference proteome</keyword>
<dbReference type="CDD" id="cd20628">
    <property type="entry name" value="CYP4"/>
    <property type="match status" value="1"/>
</dbReference>
<evidence type="ECO:0000256" key="3">
    <source>
        <dbReference type="ARBA" id="ARBA00004174"/>
    </source>
</evidence>
<evidence type="ECO:0000256" key="2">
    <source>
        <dbReference type="ARBA" id="ARBA00003690"/>
    </source>
</evidence>
<dbReference type="Pfam" id="PF00067">
    <property type="entry name" value="p450"/>
    <property type="match status" value="1"/>
</dbReference>
<reference evidence="16" key="1">
    <citation type="submission" date="2021-12" db="EMBL/GenBank/DDBJ databases">
        <authorList>
            <person name="Martin H S."/>
        </authorList>
    </citation>
    <scope>NUCLEOTIDE SEQUENCE</scope>
</reference>
<evidence type="ECO:0000256" key="12">
    <source>
        <dbReference type="ARBA" id="ARBA00023033"/>
    </source>
</evidence>
<dbReference type="PRINTS" id="PR00385">
    <property type="entry name" value="P450"/>
</dbReference>
<keyword evidence="12 15" id="KW-0503">Monooxygenase</keyword>
<evidence type="ECO:0000313" key="16">
    <source>
        <dbReference type="EMBL" id="CAH0727379.1"/>
    </source>
</evidence>
<evidence type="ECO:0000256" key="10">
    <source>
        <dbReference type="ARBA" id="ARBA00023002"/>
    </source>
</evidence>
<dbReference type="Proteomes" id="UP000838878">
    <property type="component" value="Chromosome 6"/>
</dbReference>
<feature type="non-terminal residue" evidence="16">
    <location>
        <position position="414"/>
    </location>
</feature>
<keyword evidence="7 14" id="KW-0479">Metal-binding</keyword>
<evidence type="ECO:0000313" key="17">
    <source>
        <dbReference type="Proteomes" id="UP000838878"/>
    </source>
</evidence>
<proteinExistence type="inferred from homology"/>
<comment type="similarity">
    <text evidence="5 15">Belongs to the cytochrome P450 family.</text>
</comment>
<dbReference type="PRINTS" id="PR00463">
    <property type="entry name" value="EP450I"/>
</dbReference>
<evidence type="ECO:0000256" key="13">
    <source>
        <dbReference type="ARBA" id="ARBA00023136"/>
    </source>
</evidence>
<dbReference type="InterPro" id="IPR017972">
    <property type="entry name" value="Cyt_P450_CS"/>
</dbReference>
<accession>A0A8J9YE30</accession>
<dbReference type="SUPFAM" id="SSF48264">
    <property type="entry name" value="Cytochrome P450"/>
    <property type="match status" value="1"/>
</dbReference>
<keyword evidence="11 14" id="KW-0408">Iron</keyword>